<dbReference type="AlphaFoldDB" id="A0A6G1EUF1"/>
<proteinExistence type="predicted"/>
<organism evidence="1 2">
    <name type="scientific">Oryza meyeriana var. granulata</name>
    <dbReference type="NCBI Taxonomy" id="110450"/>
    <lineage>
        <taxon>Eukaryota</taxon>
        <taxon>Viridiplantae</taxon>
        <taxon>Streptophyta</taxon>
        <taxon>Embryophyta</taxon>
        <taxon>Tracheophyta</taxon>
        <taxon>Spermatophyta</taxon>
        <taxon>Magnoliopsida</taxon>
        <taxon>Liliopsida</taxon>
        <taxon>Poales</taxon>
        <taxon>Poaceae</taxon>
        <taxon>BOP clade</taxon>
        <taxon>Oryzoideae</taxon>
        <taxon>Oryzeae</taxon>
        <taxon>Oryzinae</taxon>
        <taxon>Oryza</taxon>
        <taxon>Oryza meyeriana</taxon>
    </lineage>
</organism>
<evidence type="ECO:0000313" key="2">
    <source>
        <dbReference type="Proteomes" id="UP000479710"/>
    </source>
</evidence>
<reference evidence="1 2" key="1">
    <citation type="submission" date="2019-11" db="EMBL/GenBank/DDBJ databases">
        <title>Whole genome sequence of Oryza granulata.</title>
        <authorList>
            <person name="Li W."/>
        </authorList>
    </citation>
    <scope>NUCLEOTIDE SEQUENCE [LARGE SCALE GENOMIC DNA]</scope>
    <source>
        <strain evidence="2">cv. Menghai</strain>
        <tissue evidence="1">Leaf</tissue>
    </source>
</reference>
<keyword evidence="2" id="KW-1185">Reference proteome</keyword>
<sequence length="107" mass="11338">MGGRRVVDLNGRHPALCMDGWLVGGILIGLTTGGLHLDDGQHLSPQLHVQMAPRGAEHRATEARHDGLRQLTGVAKLESAHDMPELDVTSLLATVPVVNPATNPTVT</sequence>
<comment type="caution">
    <text evidence="1">The sequence shown here is derived from an EMBL/GenBank/DDBJ whole genome shotgun (WGS) entry which is preliminary data.</text>
</comment>
<accession>A0A6G1EUF1</accession>
<protein>
    <submittedName>
        <fullName evidence="1">Uncharacterized protein</fullName>
    </submittedName>
</protein>
<gene>
    <name evidence="1" type="ORF">E2562_039391</name>
</gene>
<dbReference type="EMBL" id="SPHZ02000003">
    <property type="protein sequence ID" value="KAF0928278.1"/>
    <property type="molecule type" value="Genomic_DNA"/>
</dbReference>
<name>A0A6G1EUF1_9ORYZ</name>
<dbReference type="Proteomes" id="UP000479710">
    <property type="component" value="Unassembled WGS sequence"/>
</dbReference>
<evidence type="ECO:0000313" key="1">
    <source>
        <dbReference type="EMBL" id="KAF0928278.1"/>
    </source>
</evidence>